<evidence type="ECO:0000259" key="8">
    <source>
        <dbReference type="Pfam" id="PF13382"/>
    </source>
</evidence>
<evidence type="ECO:0000256" key="3">
    <source>
        <dbReference type="ARBA" id="ARBA00022801"/>
    </source>
</evidence>
<dbReference type="Pfam" id="PF01979">
    <property type="entry name" value="Amidohydro_1"/>
    <property type="match status" value="1"/>
</dbReference>
<comment type="catalytic activity">
    <reaction evidence="5 6">
        <text>adenine + H2O + H(+) = hypoxanthine + NH4(+)</text>
        <dbReference type="Rhea" id="RHEA:23688"/>
        <dbReference type="ChEBI" id="CHEBI:15377"/>
        <dbReference type="ChEBI" id="CHEBI:15378"/>
        <dbReference type="ChEBI" id="CHEBI:16708"/>
        <dbReference type="ChEBI" id="CHEBI:17368"/>
        <dbReference type="ChEBI" id="CHEBI:28938"/>
        <dbReference type="EC" id="3.5.4.2"/>
    </reaction>
</comment>
<dbReference type="HAMAP" id="MF_01518">
    <property type="entry name" value="Adenine_deamin"/>
    <property type="match status" value="1"/>
</dbReference>
<evidence type="ECO:0000256" key="2">
    <source>
        <dbReference type="ARBA" id="ARBA00012782"/>
    </source>
</evidence>
<comment type="cofactor">
    <cofactor evidence="6">
        <name>Mn(2+)</name>
        <dbReference type="ChEBI" id="CHEBI:29035"/>
    </cofactor>
</comment>
<evidence type="ECO:0000313" key="10">
    <source>
        <dbReference type="Proteomes" id="UP000183900"/>
    </source>
</evidence>
<dbReference type="Proteomes" id="UP000183900">
    <property type="component" value="Unassembled WGS sequence"/>
</dbReference>
<dbReference type="EMBL" id="CYHE01000002">
    <property type="protein sequence ID" value="CUA92855.1"/>
    <property type="molecule type" value="Genomic_DNA"/>
</dbReference>
<name>A0A0K6HPL1_9HYPH</name>
<keyword evidence="4 6" id="KW-0464">Manganese</keyword>
<dbReference type="InterPro" id="IPR006680">
    <property type="entry name" value="Amidohydro-rel"/>
</dbReference>
<feature type="domain" description="Adenine deaminase C-terminal" evidence="8">
    <location>
        <begin position="422"/>
        <end position="587"/>
    </location>
</feature>
<keyword evidence="10" id="KW-1185">Reference proteome</keyword>
<dbReference type="InterPro" id="IPR011059">
    <property type="entry name" value="Metal-dep_hydrolase_composite"/>
</dbReference>
<evidence type="ECO:0000313" key="9">
    <source>
        <dbReference type="EMBL" id="CUA92855.1"/>
    </source>
</evidence>
<sequence length="600" mass="62530">MTAHQTHEPFDLADPALRLRAVAAARGDAPFDRLIVNAILIDMVTGERRAADVGLTGPLIASVHAPGSRSDAGGIIDAQGGYLSPGLIDTHMHVESSMVTPAAYAAAVVPRGVTTAVWDPHEFGNVQGLAGVDAALAASAGLPLRLAVLAPSCVPSAPGLELAGADFGPEEIAALLGRPGIAGIAEVMNMRGVIAGEPRMSSIVQAGLAAGKPVCGHARGLTGPDLAAFMAAGVTSDHELTSAADLMEKLRAGLSIELRGSHDHLLPEFVEALNTLGHLPQTVTLCTDDVFPDDLAKAGGLDDVVRRLVRYGLKPEWALQAATLNGARRLGREDLGLIAAGRRADLVVFADLESFAARQVIVSGKVVARDGKMLAAPRYETLSNSFSGLRGSMKISQLNQDHFRITAAGSRVKLATIDRPRFTRWGTVEADVRDGFVVPPDGTTLIAVAHRHGRADSRPRVGFLREWGRWNGAFATTVSHDSHNLTVFGGSAEDLATAANAVIGAGGGMAVASQGKVLAVLPLPLSGLVSDAPLGEVAEGFARIRAAMNEVVIWQPPYLVFKACFGATLACNAGPHQTDRGIADVETGRVLESPVLEILS</sequence>
<dbReference type="GO" id="GO:0000034">
    <property type="term" value="F:adenine deaminase activity"/>
    <property type="evidence" value="ECO:0007669"/>
    <property type="project" value="UniProtKB-UniRule"/>
</dbReference>
<dbReference type="OrthoDB" id="9775607at2"/>
<evidence type="ECO:0000256" key="4">
    <source>
        <dbReference type="ARBA" id="ARBA00023211"/>
    </source>
</evidence>
<organism evidence="9 10">
    <name type="scientific">Pannonibacter indicus</name>
    <dbReference type="NCBI Taxonomy" id="466044"/>
    <lineage>
        <taxon>Bacteria</taxon>
        <taxon>Pseudomonadati</taxon>
        <taxon>Pseudomonadota</taxon>
        <taxon>Alphaproteobacteria</taxon>
        <taxon>Hyphomicrobiales</taxon>
        <taxon>Stappiaceae</taxon>
        <taxon>Pannonibacter</taxon>
    </lineage>
</organism>
<accession>A0A0K6HPL1</accession>
<evidence type="ECO:0000259" key="7">
    <source>
        <dbReference type="Pfam" id="PF01979"/>
    </source>
</evidence>
<dbReference type="PANTHER" id="PTHR11113:SF2">
    <property type="entry name" value="ADENINE DEAMINASE"/>
    <property type="match status" value="1"/>
</dbReference>
<gene>
    <name evidence="6" type="primary">ade</name>
    <name evidence="9" type="ORF">Ga0061067_102163</name>
</gene>
<dbReference type="InterPro" id="IPR032466">
    <property type="entry name" value="Metal_Hydrolase"/>
</dbReference>
<dbReference type="AlphaFoldDB" id="A0A0K6HPL1"/>
<evidence type="ECO:0000256" key="5">
    <source>
        <dbReference type="ARBA" id="ARBA00047720"/>
    </source>
</evidence>
<dbReference type="PANTHER" id="PTHR11113">
    <property type="entry name" value="N-ACETYLGLUCOSAMINE-6-PHOSPHATE DEACETYLASE"/>
    <property type="match status" value="1"/>
</dbReference>
<feature type="domain" description="Amidohydrolase-related" evidence="7">
    <location>
        <begin position="82"/>
        <end position="367"/>
    </location>
</feature>
<dbReference type="RefSeq" id="WP_055454462.1">
    <property type="nucleotide sequence ID" value="NZ_CYHE01000002.1"/>
</dbReference>
<keyword evidence="3 6" id="KW-0378">Hydrolase</keyword>
<dbReference type="EC" id="3.5.4.2" evidence="2 6"/>
<dbReference type="SUPFAM" id="SSF51556">
    <property type="entry name" value="Metallo-dependent hydrolases"/>
    <property type="match status" value="1"/>
</dbReference>
<comment type="similarity">
    <text evidence="1 6">Belongs to the metallo-dependent hydrolases superfamily. Adenine deaminase family.</text>
</comment>
<reference evidence="10" key="1">
    <citation type="submission" date="2015-08" db="EMBL/GenBank/DDBJ databases">
        <authorList>
            <person name="Varghese N."/>
        </authorList>
    </citation>
    <scope>NUCLEOTIDE SEQUENCE [LARGE SCALE GENOMIC DNA]</scope>
    <source>
        <strain evidence="10">DSM 23407</strain>
    </source>
</reference>
<dbReference type="InterPro" id="IPR026912">
    <property type="entry name" value="Adenine_deam_C"/>
</dbReference>
<dbReference type="Gene3D" id="3.20.20.140">
    <property type="entry name" value="Metal-dependent hydrolases"/>
    <property type="match status" value="1"/>
</dbReference>
<proteinExistence type="inferred from homology"/>
<dbReference type="Gene3D" id="2.30.40.10">
    <property type="entry name" value="Urease, subunit C, domain 1"/>
    <property type="match status" value="1"/>
</dbReference>
<dbReference type="GO" id="GO:0006146">
    <property type="term" value="P:adenine catabolic process"/>
    <property type="evidence" value="ECO:0007669"/>
    <property type="project" value="InterPro"/>
</dbReference>
<evidence type="ECO:0000256" key="6">
    <source>
        <dbReference type="HAMAP-Rule" id="MF_01518"/>
    </source>
</evidence>
<evidence type="ECO:0000256" key="1">
    <source>
        <dbReference type="ARBA" id="ARBA00006773"/>
    </source>
</evidence>
<dbReference type="Pfam" id="PF13382">
    <property type="entry name" value="Adenine_deam_C"/>
    <property type="match status" value="1"/>
</dbReference>
<dbReference type="InterPro" id="IPR006679">
    <property type="entry name" value="Adenine_deam"/>
</dbReference>
<dbReference type="SUPFAM" id="SSF51338">
    <property type="entry name" value="Composite domain of metallo-dependent hydrolases"/>
    <property type="match status" value="1"/>
</dbReference>
<protein>
    <recommendedName>
        <fullName evidence="2 6">Adenine deaminase</fullName>
        <shortName evidence="6">Adenase</shortName>
        <shortName evidence="6">Adenine aminase</shortName>
        <ecNumber evidence="2 6">3.5.4.2</ecNumber>
    </recommendedName>
</protein>